<comment type="caution">
    <text evidence="1">The sequence shown here is derived from an EMBL/GenBank/DDBJ whole genome shotgun (WGS) entry which is preliminary data.</text>
</comment>
<dbReference type="Proteomes" id="UP000019760">
    <property type="component" value="Unassembled WGS sequence"/>
</dbReference>
<accession>A0A023D8H8</accession>
<dbReference type="EMBL" id="BAND01000098">
    <property type="protein sequence ID" value="GAJ30025.1"/>
    <property type="molecule type" value="Genomic_DNA"/>
</dbReference>
<organism evidence="1 2">
    <name type="scientific">Acidomonas methanolica NBRC 104435</name>
    <dbReference type="NCBI Taxonomy" id="1231351"/>
    <lineage>
        <taxon>Bacteria</taxon>
        <taxon>Pseudomonadati</taxon>
        <taxon>Pseudomonadota</taxon>
        <taxon>Alphaproteobacteria</taxon>
        <taxon>Acetobacterales</taxon>
        <taxon>Acetobacteraceae</taxon>
        <taxon>Acidomonas</taxon>
    </lineage>
</organism>
<evidence type="ECO:0000313" key="2">
    <source>
        <dbReference type="Proteomes" id="UP000019760"/>
    </source>
</evidence>
<evidence type="ECO:0000313" key="1">
    <source>
        <dbReference type="EMBL" id="GAJ30025.1"/>
    </source>
</evidence>
<sequence length="74" mass="8165">MHDLKHVGRDPRPRAGIHLVREGAFAFGDQLRLAPLIAGHELERLRTGIEMVAAHLGACTQERATISGHYADRT</sequence>
<gene>
    <name evidence="1" type="ORF">Amme_099_010</name>
</gene>
<proteinExistence type="predicted"/>
<name>A0A023D8H8_ACIMT</name>
<reference evidence="1 2" key="2">
    <citation type="journal article" date="2014" name="FEMS Microbiol. Lett.">
        <title>Draft genomic DNA sequence of the facultatively methylotrophic bacterium Acidomonas methanolica type strain MB58.</title>
        <authorList>
            <person name="Higashiura N."/>
            <person name="Hadano H."/>
            <person name="Hirakawa H."/>
            <person name="Matsutani M."/>
            <person name="Takabe S."/>
            <person name="Matsushita K."/>
            <person name="Azuma Y."/>
        </authorList>
    </citation>
    <scope>NUCLEOTIDE SEQUENCE [LARGE SCALE GENOMIC DNA]</scope>
    <source>
        <strain evidence="1 2">MB58</strain>
    </source>
</reference>
<reference evidence="2" key="1">
    <citation type="journal article" date="2014" name="FEMS Microbiol. Lett.">
        <title>Draft Genomic DNA Sequence of the Facultatively Methylotrophic Bacterium Acidomonas methanolica type strain MB58.</title>
        <authorList>
            <person name="Higashiura N."/>
            <person name="Hadano H."/>
            <person name="Hirakawa H."/>
            <person name="Matsutani M."/>
            <person name="Takabe S."/>
            <person name="Matsushita K."/>
            <person name="Azuma Y."/>
        </authorList>
    </citation>
    <scope>NUCLEOTIDE SEQUENCE [LARGE SCALE GENOMIC DNA]</scope>
    <source>
        <strain evidence="2">MB58</strain>
    </source>
</reference>
<protein>
    <submittedName>
        <fullName evidence="1">Uncharacterized protein</fullName>
    </submittedName>
</protein>
<keyword evidence="2" id="KW-1185">Reference proteome</keyword>
<dbReference type="AlphaFoldDB" id="A0A023D8H8"/>